<evidence type="ECO:0000259" key="5">
    <source>
        <dbReference type="PROSITE" id="PS50111"/>
    </source>
</evidence>
<dbReference type="SMART" id="SM00283">
    <property type="entry name" value="MA"/>
    <property type="match status" value="1"/>
</dbReference>
<accession>A0A858RB86</accession>
<dbReference type="EMBL" id="CP051775">
    <property type="protein sequence ID" value="QJE74432.1"/>
    <property type="molecule type" value="Genomic_DNA"/>
</dbReference>
<dbReference type="SUPFAM" id="SSF55785">
    <property type="entry name" value="PYP-like sensor domain (PAS domain)"/>
    <property type="match status" value="1"/>
</dbReference>
<dbReference type="InterPro" id="IPR003660">
    <property type="entry name" value="HAMP_dom"/>
</dbReference>
<evidence type="ECO:0000256" key="4">
    <source>
        <dbReference type="SAM" id="Phobius"/>
    </source>
</evidence>
<comment type="similarity">
    <text evidence="2">Belongs to the methyl-accepting chemotaxis (MCP) protein family.</text>
</comment>
<dbReference type="PROSITE" id="PS50885">
    <property type="entry name" value="HAMP"/>
    <property type="match status" value="1"/>
</dbReference>
<protein>
    <submittedName>
        <fullName evidence="7">HAMP domain-containing protein</fullName>
    </submittedName>
</protein>
<dbReference type="Gene3D" id="1.10.287.950">
    <property type="entry name" value="Methyl-accepting chemotaxis protein"/>
    <property type="match status" value="1"/>
</dbReference>
<dbReference type="AlphaFoldDB" id="A0A858RB86"/>
<dbReference type="Pfam" id="PF00672">
    <property type="entry name" value="HAMP"/>
    <property type="match status" value="1"/>
</dbReference>
<proteinExistence type="inferred from homology"/>
<sequence length="653" mass="68168">MVTWVRNQSLGHKIYGVLGLLAAVAALLATAGSFSVTALHDGAKSLKTFDDVRFASSRATSNLLAFARAVEFLPLSTPATRPAEEAKAESELAALRQRLDELRAQGDPQVQAKLEAIRPTLERYQATHRQVVQLARAEKLAEAGDAVTAAAPLVDEMRARFQALEDHTATGVDAAAAGLDAEKSSILGTLWSVAGVAILAGVALAVAVVRSITGPLAHMTAAMGRLAEGDDGVAVEATDRRDEVGRMQQALAALRGTVAEAFRLRQMVDGMPVSVMMADPNDGFRITYANRRTLETLRTIEHLLPVKADEMLGQSVDIFHKNPEHQRRILSKPENLPWNAKIRLGPETMDLRISPVRDRQGRYVGAMLNWSLITQQVRLATDFENTVKAVVDTVAAAAEELQASAGAMSATAEQTNRQATAVAAAAEQASANVQTVASAAEELSSSIAEIGKQVALSSQVAADGAVQAGETKAVVDGLAQAAQRIGQVVDLINSIASQTNLLALNATIEAARAGDAGKGFAVVASEVKALAQQTQKATEEISGQIGAIQAATGNSVTAIGQIAGVIARVNEISATIAAAVEEQAAATREIARNVEQAAQGTHEVSSTIAGVSQAAAESGSAATQVASSSAELSRQSGLLSRQVDSFLQSIRAA</sequence>
<dbReference type="SMART" id="SM00304">
    <property type="entry name" value="HAMP"/>
    <property type="match status" value="1"/>
</dbReference>
<keyword evidence="4" id="KW-0472">Membrane</keyword>
<keyword evidence="4" id="KW-0812">Transmembrane</keyword>
<dbReference type="GO" id="GO:0007165">
    <property type="term" value="P:signal transduction"/>
    <property type="evidence" value="ECO:0007669"/>
    <property type="project" value="UniProtKB-KW"/>
</dbReference>
<dbReference type="KEGG" id="acru:HHL28_16345"/>
<dbReference type="InterPro" id="IPR000014">
    <property type="entry name" value="PAS"/>
</dbReference>
<feature type="domain" description="Methyl-accepting transducer" evidence="5">
    <location>
        <begin position="397"/>
        <end position="633"/>
    </location>
</feature>
<organism evidence="7 8">
    <name type="scientific">Aerophototrophica crusticola</name>
    <dbReference type="NCBI Taxonomy" id="1709002"/>
    <lineage>
        <taxon>Bacteria</taxon>
        <taxon>Pseudomonadati</taxon>
        <taxon>Pseudomonadota</taxon>
        <taxon>Alphaproteobacteria</taxon>
        <taxon>Rhodospirillales</taxon>
        <taxon>Rhodospirillaceae</taxon>
        <taxon>Aerophototrophica</taxon>
    </lineage>
</organism>
<dbReference type="Proteomes" id="UP000501891">
    <property type="component" value="Chromosome"/>
</dbReference>
<evidence type="ECO:0000256" key="3">
    <source>
        <dbReference type="PROSITE-ProRule" id="PRU00284"/>
    </source>
</evidence>
<dbReference type="Gene3D" id="6.10.340.10">
    <property type="match status" value="1"/>
</dbReference>
<feature type="transmembrane region" description="Helical" evidence="4">
    <location>
        <begin position="190"/>
        <end position="209"/>
    </location>
</feature>
<dbReference type="PANTHER" id="PTHR32089:SF112">
    <property type="entry name" value="LYSOZYME-LIKE PROTEIN-RELATED"/>
    <property type="match status" value="1"/>
</dbReference>
<dbReference type="PANTHER" id="PTHR32089">
    <property type="entry name" value="METHYL-ACCEPTING CHEMOTAXIS PROTEIN MCPB"/>
    <property type="match status" value="1"/>
</dbReference>
<dbReference type="Pfam" id="PF00015">
    <property type="entry name" value="MCPsignal"/>
    <property type="match status" value="1"/>
</dbReference>
<dbReference type="Gene3D" id="3.30.450.20">
    <property type="entry name" value="PAS domain"/>
    <property type="match status" value="1"/>
</dbReference>
<dbReference type="GO" id="GO:0016020">
    <property type="term" value="C:membrane"/>
    <property type="evidence" value="ECO:0007669"/>
    <property type="project" value="InterPro"/>
</dbReference>
<evidence type="ECO:0000313" key="8">
    <source>
        <dbReference type="Proteomes" id="UP000501891"/>
    </source>
</evidence>
<keyword evidence="1 3" id="KW-0807">Transducer</keyword>
<evidence type="ECO:0000256" key="1">
    <source>
        <dbReference type="ARBA" id="ARBA00023224"/>
    </source>
</evidence>
<dbReference type="InterPro" id="IPR035965">
    <property type="entry name" value="PAS-like_dom_sf"/>
</dbReference>
<keyword evidence="8" id="KW-1185">Reference proteome</keyword>
<dbReference type="CDD" id="cd06225">
    <property type="entry name" value="HAMP"/>
    <property type="match status" value="1"/>
</dbReference>
<dbReference type="SUPFAM" id="SSF58104">
    <property type="entry name" value="Methyl-accepting chemotaxis protein (MCP) signaling domain"/>
    <property type="match status" value="1"/>
</dbReference>
<evidence type="ECO:0000259" key="6">
    <source>
        <dbReference type="PROSITE" id="PS50885"/>
    </source>
</evidence>
<evidence type="ECO:0000256" key="2">
    <source>
        <dbReference type="ARBA" id="ARBA00029447"/>
    </source>
</evidence>
<name>A0A858RB86_9PROT</name>
<evidence type="ECO:0000313" key="7">
    <source>
        <dbReference type="EMBL" id="QJE74432.1"/>
    </source>
</evidence>
<keyword evidence="4" id="KW-1133">Transmembrane helix</keyword>
<reference evidence="7" key="1">
    <citation type="submission" date="2020-04" db="EMBL/GenBank/DDBJ databases">
        <title>A desert anoxygenic phototrophic bacterium fixes CO2 using RubisCO under aerobic conditions.</title>
        <authorList>
            <person name="Tang K."/>
        </authorList>
    </citation>
    <scope>NUCLEOTIDE SEQUENCE [LARGE SCALE GENOMIC DNA]</scope>
    <source>
        <strain evidence="7">MIMtkB3</strain>
    </source>
</reference>
<feature type="domain" description="HAMP" evidence="6">
    <location>
        <begin position="210"/>
        <end position="263"/>
    </location>
</feature>
<gene>
    <name evidence="7" type="ORF">HHL28_16345</name>
</gene>
<dbReference type="Pfam" id="PF13188">
    <property type="entry name" value="PAS_8"/>
    <property type="match status" value="1"/>
</dbReference>
<dbReference type="InterPro" id="IPR004089">
    <property type="entry name" value="MCPsignal_dom"/>
</dbReference>
<dbReference type="PROSITE" id="PS50111">
    <property type="entry name" value="CHEMOTAXIS_TRANSDUC_2"/>
    <property type="match status" value="1"/>
</dbReference>